<accession>A0A9Q1RAW9</accession>
<dbReference type="AlphaFoldDB" id="A0A9Q1RAW9"/>
<keyword evidence="2" id="KW-1185">Reference proteome</keyword>
<proteinExistence type="predicted"/>
<evidence type="ECO:0000313" key="2">
    <source>
        <dbReference type="Proteomes" id="UP001152561"/>
    </source>
</evidence>
<dbReference type="Proteomes" id="UP001152561">
    <property type="component" value="Unassembled WGS sequence"/>
</dbReference>
<name>A0A9Q1RAW9_9SOLA</name>
<dbReference type="EMBL" id="JAJAGQ010000012">
    <property type="protein sequence ID" value="KAJ8547611.1"/>
    <property type="molecule type" value="Genomic_DNA"/>
</dbReference>
<protein>
    <submittedName>
        <fullName evidence="1">Uncharacterized protein</fullName>
    </submittedName>
</protein>
<sequence length="255" mass="28893">MTRILRWKTEEKFEPVDPFRNVTERAVVRHFLYPDHTEKSNKYIKDLVDYDDEVPDLNINFLKREIGPVERGFGRHCNLPMLRRPKVMSTSVTFKLVSRNCYCLLSIYVLFTYVNFEPMNVLDCSPLSHPDHVDDAHCGPSSPLPDEVVDVSCNTLPFIDYVHVHNDDDPSSPLPDQVEDASCNTLPSSPLPVQVDDARCKILSGKVADSVVDSKDRSPDERIIDVLAQIHGEDAIEEFGDAAQNGYETGNEKVF</sequence>
<organism evidence="1 2">
    <name type="scientific">Anisodus acutangulus</name>
    <dbReference type="NCBI Taxonomy" id="402998"/>
    <lineage>
        <taxon>Eukaryota</taxon>
        <taxon>Viridiplantae</taxon>
        <taxon>Streptophyta</taxon>
        <taxon>Embryophyta</taxon>
        <taxon>Tracheophyta</taxon>
        <taxon>Spermatophyta</taxon>
        <taxon>Magnoliopsida</taxon>
        <taxon>eudicotyledons</taxon>
        <taxon>Gunneridae</taxon>
        <taxon>Pentapetalae</taxon>
        <taxon>asterids</taxon>
        <taxon>lamiids</taxon>
        <taxon>Solanales</taxon>
        <taxon>Solanaceae</taxon>
        <taxon>Solanoideae</taxon>
        <taxon>Hyoscyameae</taxon>
        <taxon>Anisodus</taxon>
    </lineage>
</organism>
<reference evidence="2" key="1">
    <citation type="journal article" date="2023" name="Proc. Natl. Acad. Sci. U.S.A.">
        <title>Genomic and structural basis for evolution of tropane alkaloid biosynthesis.</title>
        <authorList>
            <person name="Wanga Y.-J."/>
            <person name="Taina T."/>
            <person name="Yua J.-Y."/>
            <person name="Lia J."/>
            <person name="Xua B."/>
            <person name="Chenc J."/>
            <person name="D'Auriad J.C."/>
            <person name="Huanga J.-P."/>
            <person name="Huanga S.-X."/>
        </authorList>
    </citation>
    <scope>NUCLEOTIDE SEQUENCE [LARGE SCALE GENOMIC DNA]</scope>
    <source>
        <strain evidence="2">cv. KIB-2019</strain>
    </source>
</reference>
<gene>
    <name evidence="1" type="ORF">K7X08_011197</name>
</gene>
<evidence type="ECO:0000313" key="1">
    <source>
        <dbReference type="EMBL" id="KAJ8547611.1"/>
    </source>
</evidence>
<comment type="caution">
    <text evidence="1">The sequence shown here is derived from an EMBL/GenBank/DDBJ whole genome shotgun (WGS) entry which is preliminary data.</text>
</comment>